<sequence>MVVTCIAQVTDQFFLVTEVDGVEIRIHISAQLAAILKALGVPSCE</sequence>
<dbReference type="InterPro" id="IPR025225">
    <property type="entry name" value="DUF3956"/>
</dbReference>
<proteinExistence type="predicted"/>
<organism evidence="1 2">
    <name type="scientific">Bacillus bruguierae</name>
    <dbReference type="NCBI Taxonomy" id="3127667"/>
    <lineage>
        <taxon>Bacteria</taxon>
        <taxon>Bacillati</taxon>
        <taxon>Bacillota</taxon>
        <taxon>Bacilli</taxon>
        <taxon>Bacillales</taxon>
        <taxon>Bacillaceae</taxon>
        <taxon>Bacillus</taxon>
    </lineage>
</organism>
<dbReference type="Proteomes" id="UP001372526">
    <property type="component" value="Unassembled WGS sequence"/>
</dbReference>
<keyword evidence="2" id="KW-1185">Reference proteome</keyword>
<evidence type="ECO:0000313" key="1">
    <source>
        <dbReference type="EMBL" id="MEI4801732.1"/>
    </source>
</evidence>
<evidence type="ECO:0000313" key="2">
    <source>
        <dbReference type="Proteomes" id="UP001372526"/>
    </source>
</evidence>
<name>A0ABU8FGC3_9BACI</name>
<protein>
    <submittedName>
        <fullName evidence="1">DUF3956 family protein</fullName>
    </submittedName>
</protein>
<accession>A0ABU8FGC3</accession>
<dbReference type="RefSeq" id="WP_336472386.1">
    <property type="nucleotide sequence ID" value="NZ_JBAWSX010000005.1"/>
</dbReference>
<comment type="caution">
    <text evidence="1">The sequence shown here is derived from an EMBL/GenBank/DDBJ whole genome shotgun (WGS) entry which is preliminary data.</text>
</comment>
<dbReference type="Pfam" id="PF13104">
    <property type="entry name" value="DUF3956"/>
    <property type="match status" value="1"/>
</dbReference>
<reference evidence="1 2" key="1">
    <citation type="submission" date="2024-01" db="EMBL/GenBank/DDBJ databases">
        <title>Seven novel Bacillus-like species.</title>
        <authorList>
            <person name="Liu G."/>
        </authorList>
    </citation>
    <scope>NUCLEOTIDE SEQUENCE [LARGE SCALE GENOMIC DNA]</scope>
    <source>
        <strain evidence="1 2">FJAT-51639</strain>
    </source>
</reference>
<gene>
    <name evidence="1" type="ORF">WAZ07_10395</name>
</gene>
<dbReference type="EMBL" id="JBAWSX010000005">
    <property type="protein sequence ID" value="MEI4801732.1"/>
    <property type="molecule type" value="Genomic_DNA"/>
</dbReference>